<dbReference type="InterPro" id="IPR019887">
    <property type="entry name" value="Tscrpt_reg_AsnC/Lrp_C"/>
</dbReference>
<protein>
    <submittedName>
        <fullName evidence="6">Lrp/AsnC family transcriptional regulator</fullName>
    </submittedName>
</protein>
<sequence>MKDFGRLDEVDAAIVNALQISPRASWARVAQVLQLDAVTVARRWKRLADAGAAWVSGHPGPMLAGSGQGCMAFIEIDCVNGQLPEVAEHLTQEPTVVTVQHVTGGRNLLITVIAPGLGELSRWISGALGSLGGVIAARTHLVGAIHTHASRWRLHALASDRAAQLAPGKPARRSAVGQRLSTQDRELMVALSEDGRASYTDLAARCGIGVDTARRRTAHLIDSEAVLIRCDIARPLIDRPVAVVLWAEVASHALERAAQAVAGLRDVRLCAGIAGRHNLLIIAWVRAPDDIQRFETRVSQVAPGIVIGDRSVVLSSFKVNGHLLDEDGYRVGCVPIDPWNRSADHDDRAGRG</sequence>
<dbReference type="InterPro" id="IPR000485">
    <property type="entry name" value="AsnC-type_HTH_dom"/>
</dbReference>
<dbReference type="SMART" id="SM00344">
    <property type="entry name" value="HTH_ASNC"/>
    <property type="match status" value="2"/>
</dbReference>
<dbReference type="EMBL" id="JAHKNI010000005">
    <property type="protein sequence ID" value="MBU3063047.1"/>
    <property type="molecule type" value="Genomic_DNA"/>
</dbReference>
<evidence type="ECO:0000313" key="7">
    <source>
        <dbReference type="Proteomes" id="UP000733379"/>
    </source>
</evidence>
<reference evidence="6 7" key="1">
    <citation type="submission" date="2021-06" db="EMBL/GenBank/DDBJ databases">
        <title>Actinomycetes sequencing.</title>
        <authorList>
            <person name="Shan Q."/>
        </authorList>
    </citation>
    <scope>NUCLEOTIDE SEQUENCE [LARGE SCALE GENOMIC DNA]</scope>
    <source>
        <strain evidence="6 7">NEAU-G5</strain>
    </source>
</reference>
<dbReference type="Pfam" id="PF01037">
    <property type="entry name" value="AsnC_trans_reg"/>
    <property type="match status" value="1"/>
</dbReference>
<feature type="domain" description="HTH asnC-type" evidence="5">
    <location>
        <begin position="7"/>
        <end position="47"/>
    </location>
</feature>
<keyword evidence="7" id="KW-1185">Reference proteome</keyword>
<dbReference type="InterPro" id="IPR019888">
    <property type="entry name" value="Tscrpt_reg_AsnC-like"/>
</dbReference>
<comment type="caution">
    <text evidence="6">The sequence shown here is derived from an EMBL/GenBank/DDBJ whole genome shotgun (WGS) entry which is preliminary data.</text>
</comment>
<dbReference type="SUPFAM" id="SSF46785">
    <property type="entry name" value="Winged helix' DNA-binding domain"/>
    <property type="match status" value="1"/>
</dbReference>
<dbReference type="Proteomes" id="UP000733379">
    <property type="component" value="Unassembled WGS sequence"/>
</dbReference>
<accession>A0ABS6AYC0</accession>
<evidence type="ECO:0000259" key="4">
    <source>
        <dbReference type="Pfam" id="PF01037"/>
    </source>
</evidence>
<evidence type="ECO:0000256" key="1">
    <source>
        <dbReference type="ARBA" id="ARBA00023015"/>
    </source>
</evidence>
<gene>
    <name evidence="6" type="ORF">KO481_16125</name>
</gene>
<feature type="domain" description="HTH asnC-type" evidence="5">
    <location>
        <begin position="183"/>
        <end position="220"/>
    </location>
</feature>
<dbReference type="PANTHER" id="PTHR30154">
    <property type="entry name" value="LEUCINE-RESPONSIVE REGULATORY PROTEIN"/>
    <property type="match status" value="1"/>
</dbReference>
<dbReference type="SUPFAM" id="SSF54909">
    <property type="entry name" value="Dimeric alpha+beta barrel"/>
    <property type="match status" value="2"/>
</dbReference>
<evidence type="ECO:0000259" key="5">
    <source>
        <dbReference type="Pfam" id="PF13404"/>
    </source>
</evidence>
<keyword evidence="1" id="KW-0805">Transcription regulation</keyword>
<evidence type="ECO:0000256" key="3">
    <source>
        <dbReference type="ARBA" id="ARBA00023163"/>
    </source>
</evidence>
<dbReference type="Gene3D" id="1.10.10.10">
    <property type="entry name" value="Winged helix-like DNA-binding domain superfamily/Winged helix DNA-binding domain"/>
    <property type="match status" value="2"/>
</dbReference>
<dbReference type="InterPro" id="IPR036388">
    <property type="entry name" value="WH-like_DNA-bd_sf"/>
</dbReference>
<dbReference type="PANTHER" id="PTHR30154:SF34">
    <property type="entry name" value="TRANSCRIPTIONAL REGULATOR AZLB"/>
    <property type="match status" value="1"/>
</dbReference>
<name>A0ABS6AYC0_9NOCA</name>
<dbReference type="RefSeq" id="WP_215917975.1">
    <property type="nucleotide sequence ID" value="NZ_JAHKNI010000005.1"/>
</dbReference>
<dbReference type="InterPro" id="IPR011008">
    <property type="entry name" value="Dimeric_a/b-barrel"/>
</dbReference>
<dbReference type="Gene3D" id="3.30.70.920">
    <property type="match status" value="2"/>
</dbReference>
<dbReference type="InterPro" id="IPR036390">
    <property type="entry name" value="WH_DNA-bd_sf"/>
</dbReference>
<dbReference type="Pfam" id="PF13404">
    <property type="entry name" value="HTH_AsnC-type"/>
    <property type="match status" value="2"/>
</dbReference>
<evidence type="ECO:0000313" key="6">
    <source>
        <dbReference type="EMBL" id="MBU3063047.1"/>
    </source>
</evidence>
<evidence type="ECO:0000256" key="2">
    <source>
        <dbReference type="ARBA" id="ARBA00023125"/>
    </source>
</evidence>
<keyword evidence="3" id="KW-0804">Transcription</keyword>
<proteinExistence type="predicted"/>
<organism evidence="6 7">
    <name type="scientific">Nocardia albiluteola</name>
    <dbReference type="NCBI Taxonomy" id="2842303"/>
    <lineage>
        <taxon>Bacteria</taxon>
        <taxon>Bacillati</taxon>
        <taxon>Actinomycetota</taxon>
        <taxon>Actinomycetes</taxon>
        <taxon>Mycobacteriales</taxon>
        <taxon>Nocardiaceae</taxon>
        <taxon>Nocardia</taxon>
    </lineage>
</organism>
<keyword evidence="2" id="KW-0238">DNA-binding</keyword>
<feature type="domain" description="Transcription regulator AsnC/Lrp ligand binding" evidence="4">
    <location>
        <begin position="74"/>
        <end position="142"/>
    </location>
</feature>